<dbReference type="EMBL" id="JBHTCG010000002">
    <property type="protein sequence ID" value="MFC7381461.1"/>
    <property type="molecule type" value="Genomic_DNA"/>
</dbReference>
<dbReference type="Gene3D" id="3.30.200.20">
    <property type="entry name" value="Phosphorylase Kinase, domain 1"/>
    <property type="match status" value="1"/>
</dbReference>
<feature type="domain" description="Protein kinase" evidence="7">
    <location>
        <begin position="16"/>
        <end position="264"/>
    </location>
</feature>
<dbReference type="InterPro" id="IPR001680">
    <property type="entry name" value="WD40_rpt"/>
</dbReference>
<name>A0ABW2NVK9_9ACTN</name>
<dbReference type="RefSeq" id="WP_380824386.1">
    <property type="nucleotide sequence ID" value="NZ_JBHTCG010000002.1"/>
</dbReference>
<dbReference type="SUPFAM" id="SSF69322">
    <property type="entry name" value="Tricorn protease domain 2"/>
    <property type="match status" value="1"/>
</dbReference>
<dbReference type="SUPFAM" id="SSF56112">
    <property type="entry name" value="Protein kinase-like (PK-like)"/>
    <property type="match status" value="1"/>
</dbReference>
<feature type="repeat" description="WD" evidence="5">
    <location>
        <begin position="1060"/>
        <end position="1101"/>
    </location>
</feature>
<dbReference type="InterPro" id="IPR049052">
    <property type="entry name" value="nSTAND1"/>
</dbReference>
<proteinExistence type="predicted"/>
<dbReference type="PROSITE" id="PS50082">
    <property type="entry name" value="WD_REPEATS_2"/>
    <property type="match status" value="1"/>
</dbReference>
<dbReference type="PANTHER" id="PTHR43289:SF34">
    <property type="entry name" value="SERINE_THREONINE-PROTEIN KINASE YBDM-RELATED"/>
    <property type="match status" value="1"/>
</dbReference>
<dbReference type="GO" id="GO:0004674">
    <property type="term" value="F:protein serine/threonine kinase activity"/>
    <property type="evidence" value="ECO:0007669"/>
    <property type="project" value="UniProtKB-KW"/>
</dbReference>
<dbReference type="Pfam" id="PF00400">
    <property type="entry name" value="WD40"/>
    <property type="match status" value="1"/>
</dbReference>
<keyword evidence="1" id="KW-0808">Transferase</keyword>
<keyword evidence="9" id="KW-1185">Reference proteome</keyword>
<reference evidence="9" key="1">
    <citation type="journal article" date="2019" name="Int. J. Syst. Evol. Microbiol.">
        <title>The Global Catalogue of Microorganisms (GCM) 10K type strain sequencing project: providing services to taxonomists for standard genome sequencing and annotation.</title>
        <authorList>
            <consortium name="The Broad Institute Genomics Platform"/>
            <consortium name="The Broad Institute Genome Sequencing Center for Infectious Disease"/>
            <person name="Wu L."/>
            <person name="Ma J."/>
        </authorList>
    </citation>
    <scope>NUCLEOTIDE SEQUENCE [LARGE SCALE GENOMIC DNA]</scope>
    <source>
        <strain evidence="9">CECT 7649</strain>
    </source>
</reference>
<dbReference type="InterPro" id="IPR008271">
    <property type="entry name" value="Ser/Thr_kinase_AS"/>
</dbReference>
<evidence type="ECO:0000256" key="5">
    <source>
        <dbReference type="PROSITE-ProRule" id="PRU00221"/>
    </source>
</evidence>
<comment type="caution">
    <text evidence="8">The sequence shown here is derived from an EMBL/GenBank/DDBJ whole genome shotgun (WGS) entry which is preliminary data.</text>
</comment>
<dbReference type="InterPro" id="IPR015943">
    <property type="entry name" value="WD40/YVTN_repeat-like_dom_sf"/>
</dbReference>
<dbReference type="PROSITE" id="PS00108">
    <property type="entry name" value="PROTEIN_KINASE_ST"/>
    <property type="match status" value="1"/>
</dbReference>
<keyword evidence="3 8" id="KW-0418">Kinase</keyword>
<evidence type="ECO:0000256" key="1">
    <source>
        <dbReference type="ARBA" id="ARBA00022679"/>
    </source>
</evidence>
<dbReference type="PROSITE" id="PS50294">
    <property type="entry name" value="WD_REPEATS_REGION"/>
    <property type="match status" value="1"/>
</dbReference>
<accession>A0ABW2NVK9</accession>
<dbReference type="Pfam" id="PF00069">
    <property type="entry name" value="Pkinase"/>
    <property type="match status" value="1"/>
</dbReference>
<gene>
    <name evidence="8" type="ORF">ACFQSB_04520</name>
</gene>
<evidence type="ECO:0000313" key="8">
    <source>
        <dbReference type="EMBL" id="MFC7381461.1"/>
    </source>
</evidence>
<feature type="transmembrane region" description="Helical" evidence="6">
    <location>
        <begin position="457"/>
        <end position="478"/>
    </location>
</feature>
<evidence type="ECO:0000259" key="7">
    <source>
        <dbReference type="PROSITE" id="PS50011"/>
    </source>
</evidence>
<dbReference type="Pfam" id="PF20703">
    <property type="entry name" value="nSTAND1"/>
    <property type="match status" value="1"/>
</dbReference>
<dbReference type="CDD" id="cd14014">
    <property type="entry name" value="STKc_PknB_like"/>
    <property type="match status" value="1"/>
</dbReference>
<dbReference type="Proteomes" id="UP001596496">
    <property type="component" value="Unassembled WGS sequence"/>
</dbReference>
<keyword evidence="2" id="KW-0547">Nucleotide-binding</keyword>
<sequence>MTERLSPDDPERLGSYWLAGRLGAGGQGVVYEAYDEEGRRVALKVVHGGAAGDPELRDRFGREASAARRVASFCTARVIAAELDGERPFIVSEYVEGPSLRRAVRDGRAFTGDDLHRLGTAVATALAAVHEAGVVHRDLKPDNVLLGPDGPRVIDFGIARTLEMSLTTTGLVAGTPTYMAPEVFTGQRAGAPADVFAWGGVMLFAATGEDPFKAESLGGVMHRVLSVDPDLDVLPASLRPLVAAALRKEPQNRPTATDLLLGLISGGEGAGTARLLERGSAAAGRVGPAQARDPALGTLAEDAYGMLSPAERDLAPEVFLRMVAIGPDGEPVTRPARADELPAGAGNVLRVFAYVLSHQDGEVRLVRPALLGAWPRLRSWVRDEHEGLPVHAGILAQARQWDEHGRRDGDVLQGGRLDAAVRWAATGRRRLTLNPLERDFLDASAALTRRRARRRRLLTAALAVLLVVSLAAGGLAVYQGARVAEQRDQITAQRDQAKGRELAFLSGTLRTADPAAAMLLSVAAYRLDGGAEARSSLMSSLHQPETAVFTEPPVRDSPSRALSGDGRLMVSVSPGEIRLYDLARGRLIRRVPTPATRGLDVREVALSSDGRLVAISTADVLIVWDLRAGRVRGRLRLPGGPLWTRVAFGTGGSTLTLVDDDSEPYVWDLATGRTYGRRHWRGSGPVVSDKAHLAALVGVENGLRAYRLPGGTEDRRFREACPSDTGVAAFSADGATLACAGWTVRLVTTGTGKRIPYHEDEDWRWPEGGALAAGGSLGLRFSPDGRFLLGFADRDITVWRVADQRRIFSYRADGEVDNASLGSDGRTLRFLMDGTVVTLDVRPRVTTTGPGGKVFKTGLSPDARWMSAELSDSTPIRLWDVRRRRYAGVFPGTADSGVPADFDPRGRTAVTVTGGTLRAFDIPSLRPLWSHRLPSGFDSVGGVFSQDGATYAAVLTALNGSAEFPLLEWDARTGRLIRTLRPAAGPGAIAFTPGGRTIATSAGRLLDAVSGAQVGPPFNSAPSLGVLAVSPAGGLLASGGGAGRVALYDTRTRSAVPPVLRGVAEPIALMSFSPDGRLLATVSESRTVQLWDVDAKRRIGVPVKLFGDFAMSMAFDPDGSALTISDQSGTLYRLPAGAGAAATAVCARAGRTLTRAEWTRYLPGIPYRDVCRS</sequence>
<keyword evidence="4" id="KW-0067">ATP-binding</keyword>
<evidence type="ECO:0000256" key="6">
    <source>
        <dbReference type="SAM" id="Phobius"/>
    </source>
</evidence>
<evidence type="ECO:0000256" key="3">
    <source>
        <dbReference type="ARBA" id="ARBA00022777"/>
    </source>
</evidence>
<dbReference type="SMART" id="SM00220">
    <property type="entry name" value="S_TKc"/>
    <property type="match status" value="1"/>
</dbReference>
<organism evidence="8 9">
    <name type="scientific">Sphaerisporangium rhizosphaerae</name>
    <dbReference type="NCBI Taxonomy" id="2269375"/>
    <lineage>
        <taxon>Bacteria</taxon>
        <taxon>Bacillati</taxon>
        <taxon>Actinomycetota</taxon>
        <taxon>Actinomycetes</taxon>
        <taxon>Streptosporangiales</taxon>
        <taxon>Streptosporangiaceae</taxon>
        <taxon>Sphaerisporangium</taxon>
    </lineage>
</organism>
<dbReference type="PANTHER" id="PTHR43289">
    <property type="entry name" value="MITOGEN-ACTIVATED PROTEIN KINASE KINASE KINASE 20-RELATED"/>
    <property type="match status" value="1"/>
</dbReference>
<dbReference type="InterPro" id="IPR011047">
    <property type="entry name" value="Quinoprotein_ADH-like_sf"/>
</dbReference>
<dbReference type="SUPFAM" id="SSF50998">
    <property type="entry name" value="Quinoprotein alcohol dehydrogenase-like"/>
    <property type="match status" value="1"/>
</dbReference>
<dbReference type="Gene3D" id="1.10.510.10">
    <property type="entry name" value="Transferase(Phosphotransferase) domain 1"/>
    <property type="match status" value="1"/>
</dbReference>
<evidence type="ECO:0000313" key="9">
    <source>
        <dbReference type="Proteomes" id="UP001596496"/>
    </source>
</evidence>
<keyword evidence="6" id="KW-1133">Transmembrane helix</keyword>
<keyword evidence="8" id="KW-0723">Serine/threonine-protein kinase</keyword>
<evidence type="ECO:0000256" key="2">
    <source>
        <dbReference type="ARBA" id="ARBA00022741"/>
    </source>
</evidence>
<evidence type="ECO:0000256" key="4">
    <source>
        <dbReference type="ARBA" id="ARBA00022840"/>
    </source>
</evidence>
<keyword evidence="6" id="KW-0812">Transmembrane</keyword>
<protein>
    <submittedName>
        <fullName evidence="8">WD40 repeat domain-containing serine/threonine protein kinase</fullName>
    </submittedName>
</protein>
<dbReference type="InterPro" id="IPR011009">
    <property type="entry name" value="Kinase-like_dom_sf"/>
</dbReference>
<dbReference type="PROSITE" id="PS50011">
    <property type="entry name" value="PROTEIN_KINASE_DOM"/>
    <property type="match status" value="1"/>
</dbReference>
<dbReference type="Gene3D" id="2.130.10.10">
    <property type="entry name" value="YVTN repeat-like/Quinoprotein amine dehydrogenase"/>
    <property type="match status" value="3"/>
</dbReference>
<keyword evidence="5" id="KW-0853">WD repeat</keyword>
<keyword evidence="6" id="KW-0472">Membrane</keyword>
<dbReference type="SMART" id="SM00320">
    <property type="entry name" value="WD40"/>
    <property type="match status" value="5"/>
</dbReference>
<dbReference type="InterPro" id="IPR000719">
    <property type="entry name" value="Prot_kinase_dom"/>
</dbReference>